<accession>W1Y4L5</accession>
<comment type="caution">
    <text evidence="1">The sequence shown here is derived from an EMBL/GenBank/DDBJ whole genome shotgun (WGS) entry which is preliminary data.</text>
</comment>
<dbReference type="EMBL" id="AZMM01009633">
    <property type="protein sequence ID" value="ETJ36079.1"/>
    <property type="molecule type" value="Genomic_DNA"/>
</dbReference>
<organism evidence="1">
    <name type="scientific">human gut metagenome</name>
    <dbReference type="NCBI Taxonomy" id="408170"/>
    <lineage>
        <taxon>unclassified sequences</taxon>
        <taxon>metagenomes</taxon>
        <taxon>organismal metagenomes</taxon>
    </lineage>
</organism>
<dbReference type="AlphaFoldDB" id="W1Y4L5"/>
<name>W1Y4L5_9ZZZZ</name>
<protein>
    <submittedName>
        <fullName evidence="1">Uncharacterized protein</fullName>
    </submittedName>
</protein>
<evidence type="ECO:0000313" key="1">
    <source>
        <dbReference type="EMBL" id="ETJ36079.1"/>
    </source>
</evidence>
<reference evidence="1" key="1">
    <citation type="submission" date="2013-12" db="EMBL/GenBank/DDBJ databases">
        <title>A Varibaculum cambriense genome reconstructed from a premature infant gut community with otherwise low bacterial novelty that shifts toward anaerobic metabolism during the third week of life.</title>
        <authorList>
            <person name="Brown C.T."/>
            <person name="Sharon I."/>
            <person name="Thomas B.C."/>
            <person name="Castelle C.J."/>
            <person name="Morowitz M.J."/>
            <person name="Banfield J.F."/>
        </authorList>
    </citation>
    <scope>NUCLEOTIDE SEQUENCE</scope>
</reference>
<proteinExistence type="predicted"/>
<feature type="non-terminal residue" evidence="1">
    <location>
        <position position="1"/>
    </location>
</feature>
<sequence>DGNGIVLLPERVIFNKENIGKYDF</sequence>
<gene>
    <name evidence="1" type="ORF">Q604_UNBC09633G0002</name>
</gene>